<organism evidence="1 2">
    <name type="scientific">Janthinobacterium fluminis</name>
    <dbReference type="NCBI Taxonomy" id="2987524"/>
    <lineage>
        <taxon>Bacteria</taxon>
        <taxon>Pseudomonadati</taxon>
        <taxon>Pseudomonadota</taxon>
        <taxon>Betaproteobacteria</taxon>
        <taxon>Burkholderiales</taxon>
        <taxon>Oxalobacteraceae</taxon>
        <taxon>Janthinobacterium</taxon>
    </lineage>
</organism>
<dbReference type="RefSeq" id="WP_273669635.1">
    <property type="nucleotide sequence ID" value="NZ_JAQQXR010000001.1"/>
</dbReference>
<sequence>MKFLIFPLAAIANSACSVIYDINQDRVAEYCNSLVDTAQRNACLQRNRTSYEEYERERQKLLGGAASK</sequence>
<keyword evidence="2" id="KW-1185">Reference proteome</keyword>
<dbReference type="Proteomes" id="UP001221208">
    <property type="component" value="Unassembled WGS sequence"/>
</dbReference>
<accession>A0ABT5JWX3</accession>
<evidence type="ECO:0000313" key="1">
    <source>
        <dbReference type="EMBL" id="MDC8756981.1"/>
    </source>
</evidence>
<reference evidence="1 2" key="1">
    <citation type="submission" date="2022-10" db="EMBL/GenBank/DDBJ databases">
        <title>Janthinobacterium sp. hw3 Genome sequencing.</title>
        <authorList>
            <person name="Park S."/>
        </authorList>
    </citation>
    <scope>NUCLEOTIDE SEQUENCE [LARGE SCALE GENOMIC DNA]</scope>
    <source>
        <strain evidence="2">hw3</strain>
    </source>
</reference>
<dbReference type="EMBL" id="JAQQXR010000001">
    <property type="protein sequence ID" value="MDC8756981.1"/>
    <property type="molecule type" value="Genomic_DNA"/>
</dbReference>
<evidence type="ECO:0000313" key="2">
    <source>
        <dbReference type="Proteomes" id="UP001221208"/>
    </source>
</evidence>
<name>A0ABT5JWX3_9BURK</name>
<comment type="caution">
    <text evidence="1">The sequence shown here is derived from an EMBL/GenBank/DDBJ whole genome shotgun (WGS) entry which is preliminary data.</text>
</comment>
<gene>
    <name evidence="1" type="ORF">OIK44_05185</name>
</gene>
<proteinExistence type="predicted"/>
<protein>
    <submittedName>
        <fullName evidence="1">Uncharacterized protein</fullName>
    </submittedName>
</protein>